<gene>
    <name evidence="2" type="ORF">BET01_13675</name>
</gene>
<dbReference type="Proteomes" id="UP000284277">
    <property type="component" value="Unassembled WGS sequence"/>
</dbReference>
<dbReference type="GO" id="GO:0008137">
    <property type="term" value="F:NADH dehydrogenase (ubiquinone) activity"/>
    <property type="evidence" value="ECO:0007669"/>
    <property type="project" value="InterPro"/>
</dbReference>
<dbReference type="Pfam" id="PF00329">
    <property type="entry name" value="Complex1_30kDa"/>
    <property type="match status" value="1"/>
</dbReference>
<evidence type="ECO:0000313" key="3">
    <source>
        <dbReference type="Proteomes" id="UP000284277"/>
    </source>
</evidence>
<protein>
    <submittedName>
        <fullName evidence="2">Ech hydrogenase subunit D</fullName>
    </submittedName>
</protein>
<dbReference type="RefSeq" id="WP_120195633.1">
    <property type="nucleotide sequence ID" value="NZ_MCIA01000006.1"/>
</dbReference>
<accession>A0A419T7W9</accession>
<dbReference type="InterPro" id="IPR037232">
    <property type="entry name" value="NADH_quin_OxRdtase_su_C/D-like"/>
</dbReference>
<name>A0A419T7W9_9FIRM</name>
<dbReference type="EMBL" id="MCIA01000006">
    <property type="protein sequence ID" value="RKD33581.1"/>
    <property type="molecule type" value="Genomic_DNA"/>
</dbReference>
<sequence length="113" mass="12886">MASEILREISASDLLAETLKLKHAGYRMVAISCTYKEVMELTYSFDLNYDLVNLRILTDTKTELPSIGIIYAYSFLYENEIKELFGVNITGISPDYNDSLYKIPVKTPFGIQE</sequence>
<dbReference type="InterPro" id="IPR001268">
    <property type="entry name" value="NADH_UbQ_OxRdtase_30kDa_su"/>
</dbReference>
<feature type="domain" description="NADH:ubiquinone oxidoreductase 30kDa subunit" evidence="1">
    <location>
        <begin position="15"/>
        <end position="91"/>
    </location>
</feature>
<dbReference type="OrthoDB" id="3178054at2"/>
<keyword evidence="3" id="KW-1185">Reference proteome</keyword>
<evidence type="ECO:0000259" key="1">
    <source>
        <dbReference type="Pfam" id="PF00329"/>
    </source>
</evidence>
<dbReference type="SUPFAM" id="SSF143243">
    <property type="entry name" value="Nqo5-like"/>
    <property type="match status" value="1"/>
</dbReference>
<organism evidence="2 3">
    <name type="scientific">Lacrimispora algidixylanolytica</name>
    <dbReference type="NCBI Taxonomy" id="94868"/>
    <lineage>
        <taxon>Bacteria</taxon>
        <taxon>Bacillati</taxon>
        <taxon>Bacillota</taxon>
        <taxon>Clostridia</taxon>
        <taxon>Lachnospirales</taxon>
        <taxon>Lachnospiraceae</taxon>
        <taxon>Lacrimispora</taxon>
    </lineage>
</organism>
<comment type="caution">
    <text evidence="2">The sequence shown here is derived from an EMBL/GenBank/DDBJ whole genome shotgun (WGS) entry which is preliminary data.</text>
</comment>
<evidence type="ECO:0000313" key="2">
    <source>
        <dbReference type="EMBL" id="RKD33581.1"/>
    </source>
</evidence>
<reference evidence="2 3" key="1">
    <citation type="submission" date="2016-08" db="EMBL/GenBank/DDBJ databases">
        <title>A new outlook on sporulation: Clostridium algidixylanolyticum.</title>
        <authorList>
            <person name="Poppleton D.I."/>
            <person name="Gribaldo S."/>
        </authorList>
    </citation>
    <scope>NUCLEOTIDE SEQUENCE [LARGE SCALE GENOMIC DNA]</scope>
    <source>
        <strain evidence="2 3">SPL73</strain>
    </source>
</reference>
<dbReference type="AlphaFoldDB" id="A0A419T7W9"/>
<proteinExistence type="predicted"/>